<name>A0A2U8H748_9RHOO</name>
<keyword evidence="3" id="KW-0963">Cytoplasm</keyword>
<organism evidence="4 5">
    <name type="scientific">Parazoarcus communis</name>
    <dbReference type="NCBI Taxonomy" id="41977"/>
    <lineage>
        <taxon>Bacteria</taxon>
        <taxon>Pseudomonadati</taxon>
        <taxon>Pseudomonadota</taxon>
        <taxon>Betaproteobacteria</taxon>
        <taxon>Rhodocyclales</taxon>
        <taxon>Zoogloeaceae</taxon>
        <taxon>Parazoarcus</taxon>
    </lineage>
</organism>
<dbReference type="OrthoDB" id="9798772at2"/>
<evidence type="ECO:0000256" key="3">
    <source>
        <dbReference type="HAMAP-Rule" id="MF_01385"/>
    </source>
</evidence>
<gene>
    <name evidence="3" type="primary">ureF</name>
    <name evidence="4" type="ORF">CEW87_04875</name>
</gene>
<dbReference type="PANTHER" id="PTHR33620">
    <property type="entry name" value="UREASE ACCESSORY PROTEIN F"/>
    <property type="match status" value="1"/>
</dbReference>
<dbReference type="HAMAP" id="MF_01385">
    <property type="entry name" value="UreF"/>
    <property type="match status" value="1"/>
</dbReference>
<dbReference type="Pfam" id="PF01730">
    <property type="entry name" value="UreF"/>
    <property type="match status" value="1"/>
</dbReference>
<evidence type="ECO:0000313" key="4">
    <source>
        <dbReference type="EMBL" id="AWI81899.1"/>
    </source>
</evidence>
<accession>A0A2U8H748</accession>
<comment type="subcellular location">
    <subcellularLocation>
        <location evidence="3">Cytoplasm</location>
    </subcellularLocation>
</comment>
<evidence type="ECO:0000313" key="5">
    <source>
        <dbReference type="Proteomes" id="UP000244902"/>
    </source>
</evidence>
<comment type="function">
    <text evidence="3">Required for maturation of urease via the functional incorporation of the urease nickel metallocenter.</text>
</comment>
<dbReference type="Gene3D" id="1.10.4190.10">
    <property type="entry name" value="Urease accessory protein UreF"/>
    <property type="match status" value="1"/>
</dbReference>
<dbReference type="EMBL" id="CP022188">
    <property type="protein sequence ID" value="AWI81899.1"/>
    <property type="molecule type" value="Genomic_DNA"/>
</dbReference>
<sequence length="226" mass="24892">MLPLVRLLQLASPALPVGAYTYSQGLEWAVECGRVKTEADTQRWIGDLLEWSVARFEAPLVACLLEAWAQGDDDAVRRLNDDFVASRETSELRAETVQMGYSLVRMLVELDAWSSLPGWRARLQALDTPAFPTAWTAAAAAWKVPVADALAAYLWAWLENQVMAAVKTVPLGQSAGQRMLAVLGARIPDLVPLAIALPEDDWSNYTPGLALASSHHETQYSRLFRS</sequence>
<proteinExistence type="inferred from homology"/>
<dbReference type="Proteomes" id="UP000244902">
    <property type="component" value="Chromosome"/>
</dbReference>
<dbReference type="GO" id="GO:0016151">
    <property type="term" value="F:nickel cation binding"/>
    <property type="evidence" value="ECO:0007669"/>
    <property type="project" value="UniProtKB-UniRule"/>
</dbReference>
<protein>
    <recommendedName>
        <fullName evidence="3">Urease accessory protein UreF</fullName>
    </recommendedName>
</protein>
<reference evidence="4 5" key="1">
    <citation type="submission" date="2017-06" db="EMBL/GenBank/DDBJ databases">
        <title>Azoarcus sp. TSNA42 complete genome sequence.</title>
        <authorList>
            <person name="Woo J.-H."/>
            <person name="Kim H.-S."/>
        </authorList>
    </citation>
    <scope>NUCLEOTIDE SEQUENCE [LARGE SCALE GENOMIC DNA]</scope>
    <source>
        <strain evidence="4 5">TSNA42</strain>
    </source>
</reference>
<keyword evidence="1 3" id="KW-0996">Nickel insertion</keyword>
<dbReference type="AlphaFoldDB" id="A0A2U8H748"/>
<keyword evidence="2 3" id="KW-0143">Chaperone</keyword>
<dbReference type="InterPro" id="IPR002639">
    <property type="entry name" value="UreF"/>
</dbReference>
<dbReference type="InterPro" id="IPR038277">
    <property type="entry name" value="UreF_sf"/>
</dbReference>
<comment type="subunit">
    <text evidence="3">UreD, UreF and UreG form a complex that acts as a GTP-hydrolysis-dependent molecular chaperone, activating the urease apoprotein by helping to assemble the nickel containing metallocenter of UreC. The UreE protein probably delivers the nickel.</text>
</comment>
<dbReference type="PIRSF" id="PIRSF009467">
    <property type="entry name" value="Ureas_acces_UreF"/>
    <property type="match status" value="1"/>
</dbReference>
<evidence type="ECO:0000256" key="1">
    <source>
        <dbReference type="ARBA" id="ARBA00022988"/>
    </source>
</evidence>
<comment type="similarity">
    <text evidence="3">Belongs to the UreF family.</text>
</comment>
<evidence type="ECO:0000256" key="2">
    <source>
        <dbReference type="ARBA" id="ARBA00023186"/>
    </source>
</evidence>
<dbReference type="PANTHER" id="PTHR33620:SF1">
    <property type="entry name" value="UREASE ACCESSORY PROTEIN F"/>
    <property type="match status" value="1"/>
</dbReference>
<dbReference type="GO" id="GO:0005737">
    <property type="term" value="C:cytoplasm"/>
    <property type="evidence" value="ECO:0007669"/>
    <property type="project" value="UniProtKB-SubCell"/>
</dbReference>